<dbReference type="Proteomes" id="UP001266305">
    <property type="component" value="Unassembled WGS sequence"/>
</dbReference>
<dbReference type="EMBL" id="JASSZA010000007">
    <property type="protein sequence ID" value="KAK2105056.1"/>
    <property type="molecule type" value="Genomic_DNA"/>
</dbReference>
<feature type="transmembrane region" description="Helical" evidence="3">
    <location>
        <begin position="159"/>
        <end position="178"/>
    </location>
</feature>
<dbReference type="InterPro" id="IPR026624">
    <property type="entry name" value="CECR6"/>
</dbReference>
<sequence>MRPALSHPPSVSPAPVPFLPPSAASRLQPLFLRRGSFHGQRGSDDSNTSTSTSPSRGEGGSRCGGGGGSQSSSTGAEREEEHKSLNVSKPLVPNAALPVHWLRGVLSVVLLLAQGSLLDLYVIAVTDLYWCSWISTDLVVVVGWAIFFAKNNQGCQVGMATFMPKVVLILGMSILDLIKLHAPFGTMGFRLTMVLSVPLLYSLVWAISKASSLPSSAGPLLLQPQWHCEAWCFLGTFLELLNSFTLVEQMLEVCAQLPTHLHYLLIAVYFFTLASPVLWLYELNAAATAAASEGQASGSAAAASFCACWAAAWWTCLCWRCAASWWSATSSPSPSSCSRTSFPLAAKAWRHWGAAGTGAVGPPQFRPEVAMVLRPLPLHPLRYHLREAQSIVGCMVDVVLKFAQFLLTDCGMEVALDLLEEKAISEVGCQKQKMVENNSKIIILCFHGMRAN</sequence>
<dbReference type="InterPro" id="IPR013568">
    <property type="entry name" value="SEFIR_dom"/>
</dbReference>
<keyword evidence="3" id="KW-1133">Transmembrane helix</keyword>
<evidence type="ECO:0000259" key="4">
    <source>
        <dbReference type="Pfam" id="PF08357"/>
    </source>
</evidence>
<dbReference type="Gene3D" id="3.40.50.11530">
    <property type="match status" value="1"/>
</dbReference>
<proteinExistence type="inferred from homology"/>
<gene>
    <name evidence="5" type="ORF">P7K49_014570</name>
</gene>
<dbReference type="Pfam" id="PF08357">
    <property type="entry name" value="SEFIR"/>
    <property type="match status" value="1"/>
</dbReference>
<protein>
    <recommendedName>
        <fullName evidence="4">SEFIR domain-containing protein</fullName>
    </recommendedName>
</protein>
<feature type="compositionally biased region" description="Gly residues" evidence="2">
    <location>
        <begin position="57"/>
        <end position="69"/>
    </location>
</feature>
<feature type="transmembrane region" description="Helical" evidence="3">
    <location>
        <begin position="190"/>
        <end position="208"/>
    </location>
</feature>
<dbReference type="Pfam" id="PF14997">
    <property type="entry name" value="CECR6_TMEM121"/>
    <property type="match status" value="1"/>
</dbReference>
<dbReference type="PANTHER" id="PTHR47399:SF1">
    <property type="entry name" value="TRANSMEMBRANE PROTEIN 121B"/>
    <property type="match status" value="1"/>
</dbReference>
<comment type="similarity">
    <text evidence="1">Belongs to the TMEM121 family.</text>
</comment>
<evidence type="ECO:0000256" key="1">
    <source>
        <dbReference type="ARBA" id="ARBA00007711"/>
    </source>
</evidence>
<accession>A0ABQ9V6Q2</accession>
<feature type="domain" description="SEFIR" evidence="4">
    <location>
        <begin position="396"/>
        <end position="451"/>
    </location>
</feature>
<keyword evidence="6" id="KW-1185">Reference proteome</keyword>
<feature type="compositionally biased region" description="Low complexity" evidence="2">
    <location>
        <begin position="45"/>
        <end position="56"/>
    </location>
</feature>
<organism evidence="5 6">
    <name type="scientific">Saguinus oedipus</name>
    <name type="common">Cotton-top tamarin</name>
    <name type="synonym">Oedipomidas oedipus</name>
    <dbReference type="NCBI Taxonomy" id="9490"/>
    <lineage>
        <taxon>Eukaryota</taxon>
        <taxon>Metazoa</taxon>
        <taxon>Chordata</taxon>
        <taxon>Craniata</taxon>
        <taxon>Vertebrata</taxon>
        <taxon>Euteleostomi</taxon>
        <taxon>Mammalia</taxon>
        <taxon>Eutheria</taxon>
        <taxon>Euarchontoglires</taxon>
        <taxon>Primates</taxon>
        <taxon>Haplorrhini</taxon>
        <taxon>Platyrrhini</taxon>
        <taxon>Cebidae</taxon>
        <taxon>Callitrichinae</taxon>
        <taxon>Saguinus</taxon>
    </lineage>
</organism>
<reference evidence="5 6" key="1">
    <citation type="submission" date="2023-05" db="EMBL/GenBank/DDBJ databases">
        <title>B98-5 Cell Line De Novo Hybrid Assembly: An Optical Mapping Approach.</title>
        <authorList>
            <person name="Kananen K."/>
            <person name="Auerbach J.A."/>
            <person name="Kautto E."/>
            <person name="Blachly J.S."/>
        </authorList>
    </citation>
    <scope>NUCLEOTIDE SEQUENCE [LARGE SCALE GENOMIC DNA]</scope>
    <source>
        <strain evidence="5">B95-8</strain>
        <tissue evidence="5">Cell line</tissue>
    </source>
</reference>
<feature type="region of interest" description="Disordered" evidence="2">
    <location>
        <begin position="35"/>
        <end position="87"/>
    </location>
</feature>
<keyword evidence="3" id="KW-0812">Transmembrane</keyword>
<feature type="transmembrane region" description="Helical" evidence="3">
    <location>
        <begin position="128"/>
        <end position="147"/>
    </location>
</feature>
<evidence type="ECO:0000313" key="5">
    <source>
        <dbReference type="EMBL" id="KAK2105056.1"/>
    </source>
</evidence>
<dbReference type="InterPro" id="IPR032776">
    <property type="entry name" value="CECR6/TMEM121"/>
</dbReference>
<name>A0ABQ9V6Q2_SAGOE</name>
<keyword evidence="3" id="KW-0472">Membrane</keyword>
<feature type="transmembrane region" description="Helical" evidence="3">
    <location>
        <begin position="260"/>
        <end position="281"/>
    </location>
</feature>
<evidence type="ECO:0000256" key="2">
    <source>
        <dbReference type="SAM" id="MobiDB-lite"/>
    </source>
</evidence>
<comment type="caution">
    <text evidence="5">The sequence shown here is derived from an EMBL/GenBank/DDBJ whole genome shotgun (WGS) entry which is preliminary data.</text>
</comment>
<feature type="transmembrane region" description="Helical" evidence="3">
    <location>
        <begin position="101"/>
        <end position="121"/>
    </location>
</feature>
<evidence type="ECO:0000256" key="3">
    <source>
        <dbReference type="SAM" id="Phobius"/>
    </source>
</evidence>
<dbReference type="PANTHER" id="PTHR47399">
    <property type="entry name" value="TRANSMEMBRANE PROTEIN 121B"/>
    <property type="match status" value="1"/>
</dbReference>
<evidence type="ECO:0000313" key="6">
    <source>
        <dbReference type="Proteomes" id="UP001266305"/>
    </source>
</evidence>